<evidence type="ECO:0000256" key="5">
    <source>
        <dbReference type="PIRSR" id="PIRSR000699-1"/>
    </source>
</evidence>
<comment type="cofactor">
    <cofactor evidence="6">
        <name>Mg(2+)</name>
        <dbReference type="ChEBI" id="CHEBI:18420"/>
    </cofactor>
    <text evidence="6">Binds 1 Mg(2+) ion per trimer.</text>
</comment>
<name>A0A5P5ZGZ8_9LACO</name>
<evidence type="ECO:0000256" key="3">
    <source>
        <dbReference type="ARBA" id="ARBA00022679"/>
    </source>
</evidence>
<evidence type="ECO:0000256" key="7">
    <source>
        <dbReference type="PROSITE-ProRule" id="PRU00418"/>
    </source>
</evidence>
<dbReference type="GO" id="GO:0016740">
    <property type="term" value="F:transferase activity"/>
    <property type="evidence" value="ECO:0007669"/>
    <property type="project" value="UniProtKB-KW"/>
</dbReference>
<evidence type="ECO:0000256" key="6">
    <source>
        <dbReference type="PIRSR" id="PIRSR000699-2"/>
    </source>
</evidence>
<sequence length="107" mass="12392">MDTEYEKQVMTLISSAGESRSLAFEALQSVKKHDYQKAKDLLRQSKDADVKAHNMQTAMITQALKNKDQEEKMSLLMVHAQDHYMCAQLSRDLIEELINIFEERDKS</sequence>
<dbReference type="InterPro" id="IPR036542">
    <property type="entry name" value="PTS_IIA_lac/cel_sf"/>
</dbReference>
<gene>
    <name evidence="8" type="ORF">LA749_01355</name>
</gene>
<evidence type="ECO:0000256" key="2">
    <source>
        <dbReference type="ARBA" id="ARBA00022597"/>
    </source>
</evidence>
<keyword evidence="6" id="KW-0479">Metal-binding</keyword>
<feature type="active site" description="Tele-phosphohistidine intermediate" evidence="5">
    <location>
        <position position="79"/>
    </location>
</feature>
<keyword evidence="4" id="KW-0598">Phosphotransferase system</keyword>
<evidence type="ECO:0000313" key="9">
    <source>
        <dbReference type="Proteomes" id="UP000325393"/>
    </source>
</evidence>
<accession>A0A5P5ZGZ8</accession>
<evidence type="ECO:0000313" key="8">
    <source>
        <dbReference type="EMBL" id="QFG50754.1"/>
    </source>
</evidence>
<dbReference type="AlphaFoldDB" id="A0A5P5ZGZ8"/>
<dbReference type="GO" id="GO:0046872">
    <property type="term" value="F:metal ion binding"/>
    <property type="evidence" value="ECO:0007669"/>
    <property type="project" value="UniProtKB-KW"/>
</dbReference>
<protein>
    <submittedName>
        <fullName evidence="8">PTS lactose/cellobiose transporter subunit IIA</fullName>
    </submittedName>
</protein>
<evidence type="ECO:0000256" key="1">
    <source>
        <dbReference type="ARBA" id="ARBA00022448"/>
    </source>
</evidence>
<dbReference type="GO" id="GO:0009401">
    <property type="term" value="P:phosphoenolpyruvate-dependent sugar phosphotransferase system"/>
    <property type="evidence" value="ECO:0007669"/>
    <property type="project" value="UniProtKB-KW"/>
</dbReference>
<dbReference type="Pfam" id="PF02255">
    <property type="entry name" value="PTS_IIA"/>
    <property type="match status" value="1"/>
</dbReference>
<dbReference type="PIRSF" id="PIRSF000699">
    <property type="entry name" value="PTS_IILac_III"/>
    <property type="match status" value="1"/>
</dbReference>
<keyword evidence="3" id="KW-0808">Transferase</keyword>
<evidence type="ECO:0000256" key="4">
    <source>
        <dbReference type="ARBA" id="ARBA00022683"/>
    </source>
</evidence>
<dbReference type="SUPFAM" id="SSF46973">
    <property type="entry name" value="Enzyme IIa from lactose specific PTS, IIa-lac"/>
    <property type="match status" value="1"/>
</dbReference>
<proteinExistence type="predicted"/>
<feature type="modified residue" description="Phosphohistidine; by HPr" evidence="7">
    <location>
        <position position="79"/>
    </location>
</feature>
<dbReference type="RefSeq" id="WP_054682105.1">
    <property type="nucleotide sequence ID" value="NZ_CP044496.1"/>
</dbReference>
<organism evidence="8 9">
    <name type="scientific">Lactobacillus acetotolerans</name>
    <dbReference type="NCBI Taxonomy" id="1600"/>
    <lineage>
        <taxon>Bacteria</taxon>
        <taxon>Bacillati</taxon>
        <taxon>Bacillota</taxon>
        <taxon>Bacilli</taxon>
        <taxon>Lactobacillales</taxon>
        <taxon>Lactobacillaceae</taxon>
        <taxon>Lactobacillus</taxon>
    </lineage>
</organism>
<dbReference type="PANTHER" id="PTHR34382">
    <property type="entry name" value="PTS SYSTEM N,N'-DIACETYLCHITOBIOSE-SPECIFIC EIIA COMPONENT"/>
    <property type="match status" value="1"/>
</dbReference>
<feature type="binding site" evidence="6">
    <location>
        <position position="82"/>
    </location>
    <ligand>
        <name>Mg(2+)</name>
        <dbReference type="ChEBI" id="CHEBI:18420"/>
        <note>ligand shared between all trimeric partners</note>
    </ligand>
</feature>
<dbReference type="Gene3D" id="1.20.58.80">
    <property type="entry name" value="Phosphotransferase system, lactose/cellobiose-type IIA subunit"/>
    <property type="match status" value="1"/>
</dbReference>
<reference evidence="8 9" key="1">
    <citation type="submission" date="2019-09" db="EMBL/GenBank/DDBJ databases">
        <title>Genome sequencing of Lactobacillus acetotolerans.</title>
        <authorList>
            <person name="Kim K."/>
        </authorList>
    </citation>
    <scope>NUCLEOTIDE SEQUENCE [LARGE SCALE GENOMIC DNA]</scope>
    <source>
        <strain evidence="8 9">LA749</strain>
    </source>
</reference>
<keyword evidence="2" id="KW-0762">Sugar transport</keyword>
<dbReference type="GeneID" id="78211621"/>
<dbReference type="InterPro" id="IPR003188">
    <property type="entry name" value="PTS_IIA_lac/cel"/>
</dbReference>
<dbReference type="EMBL" id="CP044496">
    <property type="protein sequence ID" value="QFG50754.1"/>
    <property type="molecule type" value="Genomic_DNA"/>
</dbReference>
<keyword evidence="1" id="KW-0813">Transport</keyword>
<dbReference type="PANTHER" id="PTHR34382:SF7">
    <property type="entry name" value="PTS SYSTEM N,N'-DIACETYLCHITOBIOSE-SPECIFIC EIIA COMPONENT"/>
    <property type="match status" value="1"/>
</dbReference>
<dbReference type="PROSITE" id="PS51095">
    <property type="entry name" value="PTS_EIIA_TYPE_3"/>
    <property type="match status" value="1"/>
</dbReference>
<keyword evidence="6" id="KW-0460">Magnesium</keyword>
<dbReference type="Proteomes" id="UP000325393">
    <property type="component" value="Chromosome"/>
</dbReference>